<keyword evidence="1" id="KW-0732">Signal</keyword>
<keyword evidence="4" id="KW-1185">Reference proteome</keyword>
<accession>A0A8J2PVR9</accession>
<evidence type="ECO:0000259" key="2">
    <source>
        <dbReference type="Pfam" id="PF00650"/>
    </source>
</evidence>
<dbReference type="AlphaFoldDB" id="A0A8J2PVR9"/>
<protein>
    <recommendedName>
        <fullName evidence="2">CRAL-TRIO domain-containing protein</fullName>
    </recommendedName>
</protein>
<organism evidence="3 4">
    <name type="scientific">Allacma fusca</name>
    <dbReference type="NCBI Taxonomy" id="39272"/>
    <lineage>
        <taxon>Eukaryota</taxon>
        <taxon>Metazoa</taxon>
        <taxon>Ecdysozoa</taxon>
        <taxon>Arthropoda</taxon>
        <taxon>Hexapoda</taxon>
        <taxon>Collembola</taxon>
        <taxon>Symphypleona</taxon>
        <taxon>Sminthuridae</taxon>
        <taxon>Allacma</taxon>
    </lineage>
</organism>
<comment type="caution">
    <text evidence="3">The sequence shown here is derived from an EMBL/GenBank/DDBJ whole genome shotgun (WGS) entry which is preliminary data.</text>
</comment>
<dbReference type="InterPro" id="IPR001251">
    <property type="entry name" value="CRAL-TRIO_dom"/>
</dbReference>
<feature type="chain" id="PRO_5035148992" description="CRAL-TRIO domain-containing protein" evidence="1">
    <location>
        <begin position="18"/>
        <end position="197"/>
    </location>
</feature>
<dbReference type="Pfam" id="PF00650">
    <property type="entry name" value="CRAL_TRIO"/>
    <property type="match status" value="1"/>
</dbReference>
<name>A0A8J2PVR9_9HEXA</name>
<feature type="signal peptide" evidence="1">
    <location>
        <begin position="1"/>
        <end position="17"/>
    </location>
</feature>
<sequence length="197" mass="23271">MLQIYFLALALIFVVKSEEMKAHDKNQGRNIQDLQNWTAPENFKAKFPYYLSGYDYENRAIIVMEWGKWYTRLIAQTGGEELRNLEKMQDQFVEQLRTSFFRKPLNGSEPSSSDDEFVMIMDMNHYELLQLGSLKNIQYLMKYFAKFDACFEKFSYGFMINVSAVAEQFVRIYNAFMANIMEGYESSNQLLFTVEKN</sequence>
<feature type="domain" description="CRAL-TRIO" evidence="2">
    <location>
        <begin position="47"/>
        <end position="178"/>
    </location>
</feature>
<reference evidence="3" key="1">
    <citation type="submission" date="2021-06" db="EMBL/GenBank/DDBJ databases">
        <authorList>
            <person name="Hodson N. C."/>
            <person name="Mongue J. A."/>
            <person name="Jaron S. K."/>
        </authorList>
    </citation>
    <scope>NUCLEOTIDE SEQUENCE</scope>
</reference>
<evidence type="ECO:0000256" key="1">
    <source>
        <dbReference type="SAM" id="SignalP"/>
    </source>
</evidence>
<evidence type="ECO:0000313" key="4">
    <source>
        <dbReference type="Proteomes" id="UP000708208"/>
    </source>
</evidence>
<gene>
    <name evidence="3" type="ORF">AFUS01_LOCUS39894</name>
</gene>
<evidence type="ECO:0000313" key="3">
    <source>
        <dbReference type="EMBL" id="CAG7830067.1"/>
    </source>
</evidence>
<dbReference type="EMBL" id="CAJVCH010554099">
    <property type="protein sequence ID" value="CAG7830067.1"/>
    <property type="molecule type" value="Genomic_DNA"/>
</dbReference>
<dbReference type="Proteomes" id="UP000708208">
    <property type="component" value="Unassembled WGS sequence"/>
</dbReference>
<proteinExistence type="predicted"/>
<dbReference type="OrthoDB" id="1434354at2759"/>